<evidence type="ECO:0000256" key="2">
    <source>
        <dbReference type="ARBA" id="ARBA00004687"/>
    </source>
</evidence>
<evidence type="ECO:0000256" key="9">
    <source>
        <dbReference type="ARBA" id="ARBA00023180"/>
    </source>
</evidence>
<evidence type="ECO:0000256" key="3">
    <source>
        <dbReference type="ARBA" id="ARBA00010345"/>
    </source>
</evidence>
<proteinExistence type="inferred from homology"/>
<evidence type="ECO:0000256" key="5">
    <source>
        <dbReference type="ARBA" id="ARBA00022692"/>
    </source>
</evidence>
<dbReference type="Pfam" id="PF08320">
    <property type="entry name" value="PIG-X"/>
    <property type="match status" value="1"/>
</dbReference>
<comment type="pathway">
    <text evidence="2 10">Glycolipid biosynthesis; glycosylphosphatidylinositol-anchor biosynthesis.</text>
</comment>
<keyword evidence="6 10" id="KW-0256">Endoplasmic reticulum</keyword>
<keyword evidence="4 10" id="KW-0337">GPI-anchor biosynthesis</keyword>
<dbReference type="HOGENOM" id="CLU_2237663_0_0_1"/>
<keyword evidence="9" id="KW-0325">Glycoprotein</keyword>
<evidence type="ECO:0000256" key="1">
    <source>
        <dbReference type="ARBA" id="ARBA00004389"/>
    </source>
</evidence>
<evidence type="ECO:0000313" key="12">
    <source>
        <dbReference type="Proteomes" id="UP000054018"/>
    </source>
</evidence>
<evidence type="ECO:0000256" key="4">
    <source>
        <dbReference type="ARBA" id="ARBA00022502"/>
    </source>
</evidence>
<reference evidence="12" key="2">
    <citation type="submission" date="2015-01" db="EMBL/GenBank/DDBJ databases">
        <title>Evolutionary Origins and Diversification of the Mycorrhizal Mutualists.</title>
        <authorList>
            <consortium name="DOE Joint Genome Institute"/>
            <consortium name="Mycorrhizal Genomics Consortium"/>
            <person name="Kohler A."/>
            <person name="Kuo A."/>
            <person name="Nagy L.G."/>
            <person name="Floudas D."/>
            <person name="Copeland A."/>
            <person name="Barry K.W."/>
            <person name="Cichocki N."/>
            <person name="Veneault-Fourrey C."/>
            <person name="LaButti K."/>
            <person name="Lindquist E.A."/>
            <person name="Lipzen A."/>
            <person name="Lundell T."/>
            <person name="Morin E."/>
            <person name="Murat C."/>
            <person name="Riley R."/>
            <person name="Ohm R."/>
            <person name="Sun H."/>
            <person name="Tunlid A."/>
            <person name="Henrissat B."/>
            <person name="Grigoriev I.V."/>
            <person name="Hibbett D.S."/>
            <person name="Martin F."/>
        </authorList>
    </citation>
    <scope>NUCLEOTIDE SEQUENCE [LARGE SCALE GENOMIC DNA]</scope>
    <source>
        <strain evidence="12">441</strain>
    </source>
</reference>
<evidence type="ECO:0000256" key="7">
    <source>
        <dbReference type="ARBA" id="ARBA00022989"/>
    </source>
</evidence>
<dbReference type="EMBL" id="KN833712">
    <property type="protein sequence ID" value="KIK24931.1"/>
    <property type="molecule type" value="Genomic_DNA"/>
</dbReference>
<dbReference type="InterPro" id="IPR013233">
    <property type="entry name" value="PIG-X/PBN1"/>
</dbReference>
<comment type="subcellular location">
    <subcellularLocation>
        <location evidence="1 10">Endoplasmic reticulum membrane</location>
        <topology evidence="1 10">Single-pass membrane protein</topology>
    </subcellularLocation>
</comment>
<comment type="similarity">
    <text evidence="3 10">Belongs to the PIGX family.</text>
</comment>
<dbReference type="GO" id="GO:0006506">
    <property type="term" value="P:GPI anchor biosynthetic process"/>
    <property type="evidence" value="ECO:0007669"/>
    <property type="project" value="UniProtKB-UniPathway"/>
</dbReference>
<keyword evidence="8 10" id="KW-0472">Membrane</keyword>
<keyword evidence="12" id="KW-1185">Reference proteome</keyword>
<dbReference type="GO" id="GO:0005789">
    <property type="term" value="C:endoplasmic reticulum membrane"/>
    <property type="evidence" value="ECO:0007669"/>
    <property type="project" value="UniProtKB-SubCell"/>
</dbReference>
<evidence type="ECO:0000256" key="6">
    <source>
        <dbReference type="ARBA" id="ARBA00022824"/>
    </source>
</evidence>
<gene>
    <name evidence="11" type="ORF">PISMIDRAFT_677710</name>
</gene>
<protein>
    <recommendedName>
        <fullName evidence="10">Protein PBN1</fullName>
    </recommendedName>
</protein>
<evidence type="ECO:0000256" key="10">
    <source>
        <dbReference type="RuleBase" id="RU366056"/>
    </source>
</evidence>
<dbReference type="STRING" id="765257.A0A0C9Z6V1"/>
<dbReference type="AlphaFoldDB" id="A0A0C9Z6V1"/>
<reference evidence="11 12" key="1">
    <citation type="submission" date="2014-04" db="EMBL/GenBank/DDBJ databases">
        <authorList>
            <consortium name="DOE Joint Genome Institute"/>
            <person name="Kuo A."/>
            <person name="Kohler A."/>
            <person name="Costa M.D."/>
            <person name="Nagy L.G."/>
            <person name="Floudas D."/>
            <person name="Copeland A."/>
            <person name="Barry K.W."/>
            <person name="Cichocki N."/>
            <person name="Veneault-Fourrey C."/>
            <person name="LaButti K."/>
            <person name="Lindquist E.A."/>
            <person name="Lipzen A."/>
            <person name="Lundell T."/>
            <person name="Morin E."/>
            <person name="Murat C."/>
            <person name="Sun H."/>
            <person name="Tunlid A."/>
            <person name="Henrissat B."/>
            <person name="Grigoriev I.V."/>
            <person name="Hibbett D.S."/>
            <person name="Martin F."/>
            <person name="Nordberg H.P."/>
            <person name="Cantor M.N."/>
            <person name="Hua S.X."/>
        </authorList>
    </citation>
    <scope>NUCLEOTIDE SEQUENCE [LARGE SCALE GENOMIC DNA]</scope>
    <source>
        <strain evidence="11 12">441</strain>
    </source>
</reference>
<evidence type="ECO:0000256" key="8">
    <source>
        <dbReference type="ARBA" id="ARBA00023136"/>
    </source>
</evidence>
<dbReference type="Proteomes" id="UP000054018">
    <property type="component" value="Unassembled WGS sequence"/>
</dbReference>
<dbReference type="UniPathway" id="UPA00196"/>
<keyword evidence="7 10" id="KW-1133">Transmembrane helix</keyword>
<feature type="transmembrane region" description="Helical" evidence="10">
    <location>
        <begin position="66"/>
        <end position="86"/>
    </location>
</feature>
<evidence type="ECO:0000313" key="11">
    <source>
        <dbReference type="EMBL" id="KIK24931.1"/>
    </source>
</evidence>
<dbReference type="OrthoDB" id="5546453at2759"/>
<accession>A0A0C9Z6V1</accession>
<sequence length="105" mass="11610">MPRQLIEIPPPTCIRACPQSPDASISEPPLNQSSMLRPYSHFLVSQTAHAVPAAKLDVPVGSLDDLPLVEAGTVAVVLTAFLWLVYRSWMCSNKLQSRHFIDKQD</sequence>
<organism evidence="11 12">
    <name type="scientific">Pisolithus microcarpus 441</name>
    <dbReference type="NCBI Taxonomy" id="765257"/>
    <lineage>
        <taxon>Eukaryota</taxon>
        <taxon>Fungi</taxon>
        <taxon>Dikarya</taxon>
        <taxon>Basidiomycota</taxon>
        <taxon>Agaricomycotina</taxon>
        <taxon>Agaricomycetes</taxon>
        <taxon>Agaricomycetidae</taxon>
        <taxon>Boletales</taxon>
        <taxon>Sclerodermatineae</taxon>
        <taxon>Pisolithaceae</taxon>
        <taxon>Pisolithus</taxon>
    </lineage>
</organism>
<keyword evidence="5 10" id="KW-0812">Transmembrane</keyword>
<comment type="function">
    <text evidence="10">Required for proper folding and/or the stability of a subset of proteins in the endoplasmic reticulum. Component of glycosylphosphatidylinositol-mannosyltransferase 1 which transfers the first of the 4 mannoses in the GPI-anchor precursors during GPI-anchor biosynthesis. Probably acts by stabilizing the mannosyltransferase GPI14.</text>
</comment>
<name>A0A0C9Z6V1_9AGAM</name>